<sequence length="510" mass="56766">MTTPSYPAEFVPYPPNTFSQFNTNYAVHTHVHTDISSYANVPFHGNVGHSNGSGAPVGVPPPPSAQGETGKVFGVTNSFDELPTWPGIQRSDAMFSRARGPRVSVLERQPPSLGILTWNIEQLQEAEDEAQLRTRLVNFVSSLRSLPDLPDVLCLQEVTFQMLEILLQLDDHWMAQHYQSCSHGLDDRFKEQLTPYGQVIFSRLPIRQVLRVPLPMVLGRNAPTVTNFMYSPMVEIDLGGNRATAVLATVHNIADKGNVSREATRKEQMRYLQKVLFEEKKRVDAESSSRGGGGKKQASGEIPTLVIVAGDMNCRKEEEKFFETHFWDAWTHSETPPPADEEGVTFDWRTNTRAFACLSNLLRRYNYWKDVTSEYLHKIFGHLEKRVDRIYFSDGSKHHPTYAEAEGWEPPQRPESCWVSHSAALVKNEEASDHYGLLVTLCPRGGSPAATGGGGKEGGGGGREGWENGGSRRRGGGGRRGRRGGGRSKGPPPSGEFVHQEQQQQSEWGR</sequence>
<dbReference type="InterPro" id="IPR051547">
    <property type="entry name" value="TDP2-like"/>
</dbReference>
<evidence type="ECO:0000313" key="13">
    <source>
        <dbReference type="EMBL" id="CEM30561.1"/>
    </source>
</evidence>
<dbReference type="GO" id="GO:0070260">
    <property type="term" value="F:5'-tyrosyl-DNA phosphodiesterase activity"/>
    <property type="evidence" value="ECO:0007669"/>
    <property type="project" value="TreeGrafter"/>
</dbReference>
<name>A0A0G4GKJ9_9ALVE</name>
<dbReference type="GO" id="GO:0006302">
    <property type="term" value="P:double-strand break repair"/>
    <property type="evidence" value="ECO:0007669"/>
    <property type="project" value="TreeGrafter"/>
</dbReference>
<feature type="compositionally biased region" description="Basic residues" evidence="11">
    <location>
        <begin position="471"/>
        <end position="486"/>
    </location>
</feature>
<accession>A0A0G4GKJ9</accession>
<dbReference type="InterPro" id="IPR036691">
    <property type="entry name" value="Endo/exonu/phosph_ase_sf"/>
</dbReference>
<dbReference type="GO" id="GO:0046872">
    <property type="term" value="F:metal ion binding"/>
    <property type="evidence" value="ECO:0007669"/>
    <property type="project" value="UniProtKB-KW"/>
</dbReference>
<gene>
    <name evidence="13" type="ORF">Cvel_22326</name>
</gene>
<dbReference type="PANTHER" id="PTHR15822">
    <property type="entry name" value="TRAF AND TNF RECEPTOR-ASSOCIATED PROTEIN"/>
    <property type="match status" value="1"/>
</dbReference>
<evidence type="ECO:0000256" key="5">
    <source>
        <dbReference type="ARBA" id="ARBA00022723"/>
    </source>
</evidence>
<evidence type="ECO:0000256" key="9">
    <source>
        <dbReference type="ARBA" id="ARBA00023204"/>
    </source>
</evidence>
<feature type="domain" description="Endonuclease/exonuclease/phosphatase" evidence="12">
    <location>
        <begin position="116"/>
        <end position="210"/>
    </location>
</feature>
<evidence type="ECO:0000256" key="6">
    <source>
        <dbReference type="ARBA" id="ARBA00022763"/>
    </source>
</evidence>
<evidence type="ECO:0000256" key="10">
    <source>
        <dbReference type="ARBA" id="ARBA00023242"/>
    </source>
</evidence>
<evidence type="ECO:0000256" key="11">
    <source>
        <dbReference type="SAM" id="MobiDB-lite"/>
    </source>
</evidence>
<evidence type="ECO:0000256" key="8">
    <source>
        <dbReference type="ARBA" id="ARBA00022842"/>
    </source>
</evidence>
<comment type="cofactor">
    <cofactor evidence="2">
        <name>Mg(2+)</name>
        <dbReference type="ChEBI" id="CHEBI:18420"/>
    </cofactor>
</comment>
<keyword evidence="8" id="KW-0460">Magnesium</keyword>
<dbReference type="EMBL" id="CDMZ01001307">
    <property type="protein sequence ID" value="CEM30561.1"/>
    <property type="molecule type" value="Genomic_DNA"/>
</dbReference>
<keyword evidence="5" id="KW-0479">Metal-binding</keyword>
<keyword evidence="6" id="KW-0227">DNA damage</keyword>
<keyword evidence="4" id="KW-0540">Nuclease</keyword>
<feature type="region of interest" description="Disordered" evidence="11">
    <location>
        <begin position="448"/>
        <end position="510"/>
    </location>
</feature>
<dbReference type="GO" id="GO:0003697">
    <property type="term" value="F:single-stranded DNA binding"/>
    <property type="evidence" value="ECO:0007669"/>
    <property type="project" value="TreeGrafter"/>
</dbReference>
<evidence type="ECO:0000256" key="2">
    <source>
        <dbReference type="ARBA" id="ARBA00001946"/>
    </source>
</evidence>
<feature type="compositionally biased region" description="Gly residues" evidence="11">
    <location>
        <begin position="451"/>
        <end position="463"/>
    </location>
</feature>
<evidence type="ECO:0000256" key="3">
    <source>
        <dbReference type="ARBA" id="ARBA00004322"/>
    </source>
</evidence>
<dbReference type="PANTHER" id="PTHR15822:SF4">
    <property type="entry name" value="TYROSYL-DNA PHOSPHODIESTERASE 2"/>
    <property type="match status" value="1"/>
</dbReference>
<evidence type="ECO:0000259" key="12">
    <source>
        <dbReference type="Pfam" id="PF03372"/>
    </source>
</evidence>
<keyword evidence="7" id="KW-0378">Hydrolase</keyword>
<protein>
    <recommendedName>
        <fullName evidence="12">Endonuclease/exonuclease/phosphatase domain-containing protein</fullName>
    </recommendedName>
</protein>
<comment type="subcellular location">
    <subcellularLocation>
        <location evidence="3">Nucleus</location>
        <location evidence="3">PML body</location>
    </subcellularLocation>
</comment>
<dbReference type="InterPro" id="IPR005135">
    <property type="entry name" value="Endo/exonuclease/phosphatase"/>
</dbReference>
<dbReference type="Pfam" id="PF03372">
    <property type="entry name" value="Exo_endo_phos"/>
    <property type="match status" value="1"/>
</dbReference>
<dbReference type="VEuPathDB" id="CryptoDB:Cvel_22326"/>
<dbReference type="Gene3D" id="3.60.10.10">
    <property type="entry name" value="Endonuclease/exonuclease/phosphatase"/>
    <property type="match status" value="1"/>
</dbReference>
<keyword evidence="9" id="KW-0234">DNA repair</keyword>
<evidence type="ECO:0000256" key="1">
    <source>
        <dbReference type="ARBA" id="ARBA00001936"/>
    </source>
</evidence>
<organism evidence="13">
    <name type="scientific">Chromera velia CCMP2878</name>
    <dbReference type="NCBI Taxonomy" id="1169474"/>
    <lineage>
        <taxon>Eukaryota</taxon>
        <taxon>Sar</taxon>
        <taxon>Alveolata</taxon>
        <taxon>Colpodellida</taxon>
        <taxon>Chromeraceae</taxon>
        <taxon>Chromera</taxon>
    </lineage>
</organism>
<evidence type="ECO:0000256" key="7">
    <source>
        <dbReference type="ARBA" id="ARBA00022801"/>
    </source>
</evidence>
<proteinExistence type="predicted"/>
<feature type="compositionally biased region" description="Polar residues" evidence="11">
    <location>
        <begin position="500"/>
        <end position="510"/>
    </location>
</feature>
<evidence type="ECO:0000256" key="4">
    <source>
        <dbReference type="ARBA" id="ARBA00022722"/>
    </source>
</evidence>
<reference evidence="13" key="1">
    <citation type="submission" date="2014-11" db="EMBL/GenBank/DDBJ databases">
        <authorList>
            <person name="Otto D Thomas"/>
            <person name="Naeem Raeece"/>
        </authorList>
    </citation>
    <scope>NUCLEOTIDE SEQUENCE</scope>
</reference>
<comment type="cofactor">
    <cofactor evidence="1">
        <name>Mn(2+)</name>
        <dbReference type="ChEBI" id="CHEBI:29035"/>
    </cofactor>
</comment>
<dbReference type="AlphaFoldDB" id="A0A0G4GKJ9"/>
<dbReference type="GO" id="GO:0004518">
    <property type="term" value="F:nuclease activity"/>
    <property type="evidence" value="ECO:0007669"/>
    <property type="project" value="UniProtKB-KW"/>
</dbReference>
<dbReference type="SUPFAM" id="SSF56219">
    <property type="entry name" value="DNase I-like"/>
    <property type="match status" value="1"/>
</dbReference>
<keyword evidence="10" id="KW-0539">Nucleus</keyword>
<dbReference type="GO" id="GO:0005737">
    <property type="term" value="C:cytoplasm"/>
    <property type="evidence" value="ECO:0007669"/>
    <property type="project" value="TreeGrafter"/>
</dbReference>